<dbReference type="Proteomes" id="UP000646827">
    <property type="component" value="Unassembled WGS sequence"/>
</dbReference>
<dbReference type="InterPro" id="IPR002293">
    <property type="entry name" value="AA/rel_permease1"/>
</dbReference>
<reference evidence="7 8" key="1">
    <citation type="submission" date="2020-12" db="EMBL/GenBank/DDBJ databases">
        <title>Metabolic potential, ecology and presence of endohyphal bacteria is reflected in genomic diversity of Mucoromycotina.</title>
        <authorList>
            <person name="Muszewska A."/>
            <person name="Okrasinska A."/>
            <person name="Steczkiewicz K."/>
            <person name="Drgas O."/>
            <person name="Orlowska M."/>
            <person name="Perlinska-Lenart U."/>
            <person name="Aleksandrzak-Piekarczyk T."/>
            <person name="Szatraj K."/>
            <person name="Zielenkiewicz U."/>
            <person name="Pilsyk S."/>
            <person name="Malc E."/>
            <person name="Mieczkowski P."/>
            <person name="Kruszewska J.S."/>
            <person name="Biernat P."/>
            <person name="Pawlowska J."/>
        </authorList>
    </citation>
    <scope>NUCLEOTIDE SEQUENCE [LARGE SCALE GENOMIC DNA]</scope>
    <source>
        <strain evidence="7 8">CBS 142.35</strain>
    </source>
</reference>
<keyword evidence="4 6" id="KW-1133">Transmembrane helix</keyword>
<dbReference type="EMBL" id="JAEPRB010000081">
    <property type="protein sequence ID" value="KAG2222496.1"/>
    <property type="molecule type" value="Genomic_DNA"/>
</dbReference>
<keyword evidence="2" id="KW-0813">Transport</keyword>
<dbReference type="PANTHER" id="PTHR45649">
    <property type="entry name" value="AMINO-ACID PERMEASE BAT1"/>
    <property type="match status" value="1"/>
</dbReference>
<dbReference type="AlphaFoldDB" id="A0A8H7S6I8"/>
<evidence type="ECO:0000256" key="4">
    <source>
        <dbReference type="ARBA" id="ARBA00022989"/>
    </source>
</evidence>
<evidence type="ECO:0000256" key="2">
    <source>
        <dbReference type="ARBA" id="ARBA00022448"/>
    </source>
</evidence>
<feature type="transmembrane region" description="Helical" evidence="6">
    <location>
        <begin position="483"/>
        <end position="504"/>
    </location>
</feature>
<feature type="transmembrane region" description="Helical" evidence="6">
    <location>
        <begin position="335"/>
        <end position="358"/>
    </location>
</feature>
<dbReference type="GO" id="GO:0016020">
    <property type="term" value="C:membrane"/>
    <property type="evidence" value="ECO:0007669"/>
    <property type="project" value="UniProtKB-SubCell"/>
</dbReference>
<evidence type="ECO:0000256" key="6">
    <source>
        <dbReference type="SAM" id="Phobius"/>
    </source>
</evidence>
<evidence type="ECO:0000313" key="7">
    <source>
        <dbReference type="EMBL" id="KAG2222496.1"/>
    </source>
</evidence>
<feature type="transmembrane region" description="Helical" evidence="6">
    <location>
        <begin position="133"/>
        <end position="158"/>
    </location>
</feature>
<evidence type="ECO:0000256" key="3">
    <source>
        <dbReference type="ARBA" id="ARBA00022692"/>
    </source>
</evidence>
<feature type="transmembrane region" description="Helical" evidence="6">
    <location>
        <begin position="208"/>
        <end position="226"/>
    </location>
</feature>
<dbReference type="InterPro" id="IPR004840">
    <property type="entry name" value="Amino_acid_permease_CS"/>
</dbReference>
<feature type="transmembrane region" description="Helical" evidence="6">
    <location>
        <begin position="412"/>
        <end position="433"/>
    </location>
</feature>
<dbReference type="PANTHER" id="PTHR45649:SF26">
    <property type="entry name" value="OS04G0435100 PROTEIN"/>
    <property type="match status" value="1"/>
</dbReference>
<feature type="transmembrane region" description="Helical" evidence="6">
    <location>
        <begin position="178"/>
        <end position="196"/>
    </location>
</feature>
<dbReference type="PROSITE" id="PS00218">
    <property type="entry name" value="AMINO_ACID_PERMEASE_1"/>
    <property type="match status" value="1"/>
</dbReference>
<dbReference type="Gene3D" id="1.20.1740.10">
    <property type="entry name" value="Amino acid/polyamine transporter I"/>
    <property type="match status" value="1"/>
</dbReference>
<accession>A0A8H7S6I8</accession>
<feature type="transmembrane region" description="Helical" evidence="6">
    <location>
        <begin position="288"/>
        <end position="310"/>
    </location>
</feature>
<feature type="transmembrane region" description="Helical" evidence="6">
    <location>
        <begin position="246"/>
        <end position="267"/>
    </location>
</feature>
<sequence>MSGKIQHQSKKADATSMIDKSSDIETASIDTVDHDEKRLEELGYKQEFKREINLFVQAGFAFSTMAVLPNWLIGFAGAMSAGGPMSLFWGIVVVSPFVMCIALSMAEVFSAYPVNGGVYSWCYLLSSEKWGPLMSWLCGYIFVGGLVTGAMTLAYSMAEYTIAISNIVNEHQITNSGAYVGLYCAYLLLGVAYSYFGVKFSGYLNQFMVFWVLIGSTIIIITMPAMAPTHHSATWVFTEFQNSTGYQNSGLAFFLGLLQAGWTLIGYENGAQIAEGTKNAARTGPRGIIIAVIGAIFQSLALCISTLFSIQDLDELLESSFPLGTLFVRATTPKLAAFFLVIVCISQFASLCNTLFTVSQLMWSMSRDKCLPNHQVWYNLSNNYQMPVRLLLLVALICIVLIMPSLASSVYWSAMMSTSVICLNVAYGLPYFCRLVWKRDIVHRGPFNLGRYSLIINFFAVAWIAFFGVILCIPSVHPVDPVTMNWASLMIGAILIFSLVFWFISGRKNFKGPIKTLGDDINEK</sequence>
<dbReference type="OrthoDB" id="3257095at2759"/>
<evidence type="ECO:0000313" key="8">
    <source>
        <dbReference type="Proteomes" id="UP000646827"/>
    </source>
</evidence>
<comment type="caution">
    <text evidence="7">The sequence shown here is derived from an EMBL/GenBank/DDBJ whole genome shotgun (WGS) entry which is preliminary data.</text>
</comment>
<protein>
    <recommendedName>
        <fullName evidence="9">Amino acid transporter</fullName>
    </recommendedName>
</protein>
<dbReference type="Pfam" id="PF13520">
    <property type="entry name" value="AA_permease_2"/>
    <property type="match status" value="1"/>
</dbReference>
<keyword evidence="3 6" id="KW-0812">Transmembrane</keyword>
<feature type="transmembrane region" description="Helical" evidence="6">
    <location>
        <begin position="388"/>
        <end position="406"/>
    </location>
</feature>
<name>A0A8H7S6I8_9FUNG</name>
<dbReference type="GO" id="GO:0006865">
    <property type="term" value="P:amino acid transport"/>
    <property type="evidence" value="ECO:0007669"/>
    <property type="project" value="InterPro"/>
</dbReference>
<feature type="transmembrane region" description="Helical" evidence="6">
    <location>
        <begin position="87"/>
        <end position="112"/>
    </location>
</feature>
<gene>
    <name evidence="7" type="ORF">INT45_012810</name>
</gene>
<evidence type="ECO:0008006" key="9">
    <source>
        <dbReference type="Google" id="ProtNLM"/>
    </source>
</evidence>
<feature type="transmembrane region" description="Helical" evidence="6">
    <location>
        <begin position="54"/>
        <end position="75"/>
    </location>
</feature>
<comment type="subcellular location">
    <subcellularLocation>
        <location evidence="1">Membrane</location>
        <topology evidence="1">Multi-pass membrane protein</topology>
    </subcellularLocation>
</comment>
<evidence type="ECO:0000256" key="5">
    <source>
        <dbReference type="ARBA" id="ARBA00023136"/>
    </source>
</evidence>
<organism evidence="7 8">
    <name type="scientific">Circinella minor</name>
    <dbReference type="NCBI Taxonomy" id="1195481"/>
    <lineage>
        <taxon>Eukaryota</taxon>
        <taxon>Fungi</taxon>
        <taxon>Fungi incertae sedis</taxon>
        <taxon>Mucoromycota</taxon>
        <taxon>Mucoromycotina</taxon>
        <taxon>Mucoromycetes</taxon>
        <taxon>Mucorales</taxon>
        <taxon>Lichtheimiaceae</taxon>
        <taxon>Circinella</taxon>
    </lineage>
</organism>
<dbReference type="GO" id="GO:0022857">
    <property type="term" value="F:transmembrane transporter activity"/>
    <property type="evidence" value="ECO:0007669"/>
    <property type="project" value="InterPro"/>
</dbReference>
<feature type="transmembrane region" description="Helical" evidence="6">
    <location>
        <begin position="454"/>
        <end position="477"/>
    </location>
</feature>
<keyword evidence="5 6" id="KW-0472">Membrane</keyword>
<keyword evidence="8" id="KW-1185">Reference proteome</keyword>
<dbReference type="PIRSF" id="PIRSF006060">
    <property type="entry name" value="AA_transporter"/>
    <property type="match status" value="1"/>
</dbReference>
<proteinExistence type="predicted"/>
<evidence type="ECO:0000256" key="1">
    <source>
        <dbReference type="ARBA" id="ARBA00004141"/>
    </source>
</evidence>